<gene>
    <name evidence="2" type="ORF">CWI37_0095p0010</name>
</gene>
<evidence type="ECO:0000256" key="1">
    <source>
        <dbReference type="SAM" id="Phobius"/>
    </source>
</evidence>
<sequence length="222" mass="25936">MALSNPGNYLGGNAVSRNIAFYNICVINTYKVFFIIDSIFSKNLFQVKSYFFIIIFSIITYCLCITEAIIAVNIPLSNITYYILIIISLLIEFGFYIYKLKDFIKEYEWLYFKRIGSNYLLTDAYKLRQQSIVIFKMFCFNVLYSFSSLLDGSSLSVGLILIVLAEIVLSLIIIFINSVFRYEESKFIRYCEFFILITILLLQIIDVFDFSLNFDSNRAQKM</sequence>
<name>A0A4Q9LD73_9MICR</name>
<keyword evidence="1" id="KW-0812">Transmembrane</keyword>
<feature type="transmembrane region" description="Helical" evidence="1">
    <location>
        <begin position="79"/>
        <end position="98"/>
    </location>
</feature>
<feature type="transmembrane region" description="Helical" evidence="1">
    <location>
        <begin position="156"/>
        <end position="180"/>
    </location>
</feature>
<reference evidence="2 3" key="1">
    <citation type="submission" date="2017-12" db="EMBL/GenBank/DDBJ databases">
        <authorList>
            <person name="Pombert J.-F."/>
            <person name="Haag K.L."/>
            <person name="Ebert D."/>
        </authorList>
    </citation>
    <scope>NUCLEOTIDE SEQUENCE [LARGE SCALE GENOMIC DNA]</scope>
    <source>
        <strain evidence="2">FI-OER-3-3</strain>
    </source>
</reference>
<keyword evidence="1" id="KW-1133">Transmembrane helix</keyword>
<evidence type="ECO:0000313" key="3">
    <source>
        <dbReference type="Proteomes" id="UP000292362"/>
    </source>
</evidence>
<organism evidence="2 3">
    <name type="scientific">Hamiltosporidium tvaerminnensis</name>
    <dbReference type="NCBI Taxonomy" id="1176355"/>
    <lineage>
        <taxon>Eukaryota</taxon>
        <taxon>Fungi</taxon>
        <taxon>Fungi incertae sedis</taxon>
        <taxon>Microsporidia</taxon>
        <taxon>Dubosqiidae</taxon>
        <taxon>Hamiltosporidium</taxon>
    </lineage>
</organism>
<feature type="transmembrane region" description="Helical" evidence="1">
    <location>
        <begin position="187"/>
        <end position="205"/>
    </location>
</feature>
<protein>
    <submittedName>
        <fullName evidence="2">Uncharacterized protein</fullName>
    </submittedName>
</protein>
<keyword evidence="1" id="KW-0472">Membrane</keyword>
<dbReference type="EMBL" id="PITJ01000095">
    <property type="protein sequence ID" value="TBU04720.1"/>
    <property type="molecule type" value="Genomic_DNA"/>
</dbReference>
<feature type="transmembrane region" description="Helical" evidence="1">
    <location>
        <begin position="20"/>
        <end position="40"/>
    </location>
</feature>
<comment type="caution">
    <text evidence="2">The sequence shown here is derived from an EMBL/GenBank/DDBJ whole genome shotgun (WGS) entry which is preliminary data.</text>
</comment>
<dbReference type="VEuPathDB" id="MicrosporidiaDB:CWI37_0095p0010"/>
<dbReference type="Proteomes" id="UP000292362">
    <property type="component" value="Unassembled WGS sequence"/>
</dbReference>
<feature type="transmembrane region" description="Helical" evidence="1">
    <location>
        <begin position="52"/>
        <end position="73"/>
    </location>
</feature>
<evidence type="ECO:0000313" key="2">
    <source>
        <dbReference type="EMBL" id="TBU04720.1"/>
    </source>
</evidence>
<accession>A0A4Q9LD73</accession>
<dbReference type="AlphaFoldDB" id="A0A4Q9LD73"/>
<proteinExistence type="predicted"/>